<organism evidence="1 2">
    <name type="scientific">Zeimonas arvi</name>
    <dbReference type="NCBI Taxonomy" id="2498847"/>
    <lineage>
        <taxon>Bacteria</taxon>
        <taxon>Pseudomonadati</taxon>
        <taxon>Pseudomonadota</taxon>
        <taxon>Betaproteobacteria</taxon>
        <taxon>Burkholderiales</taxon>
        <taxon>Burkholderiaceae</taxon>
        <taxon>Zeimonas</taxon>
    </lineage>
</organism>
<accession>A0A5C8P589</accession>
<name>A0A5C8P589_9BURK</name>
<dbReference type="AlphaFoldDB" id="A0A5C8P589"/>
<protein>
    <submittedName>
        <fullName evidence="1">Uncharacterized protein</fullName>
    </submittedName>
</protein>
<comment type="caution">
    <text evidence="1">The sequence shown here is derived from an EMBL/GenBank/DDBJ whole genome shotgun (WGS) entry which is preliminary data.</text>
</comment>
<keyword evidence="2" id="KW-1185">Reference proteome</keyword>
<evidence type="ECO:0000313" key="1">
    <source>
        <dbReference type="EMBL" id="TXL68579.1"/>
    </source>
</evidence>
<proteinExistence type="predicted"/>
<dbReference type="OrthoDB" id="6979445at2"/>
<dbReference type="RefSeq" id="WP_147702719.1">
    <property type="nucleotide sequence ID" value="NZ_VDUY01000001.1"/>
</dbReference>
<dbReference type="EMBL" id="VDUY01000001">
    <property type="protein sequence ID" value="TXL68579.1"/>
    <property type="molecule type" value="Genomic_DNA"/>
</dbReference>
<evidence type="ECO:0000313" key="2">
    <source>
        <dbReference type="Proteomes" id="UP000321548"/>
    </source>
</evidence>
<gene>
    <name evidence="1" type="ORF">FHP08_02540</name>
</gene>
<sequence length="173" mass="19275">MASCQSLLPDARDDTLVTWKTFDDARDAIERIEPFKTTRAELAAQGIDPLHNPSVTLLAYPDIVQRFSAGAAAQPEQLDPGVLRCLTSGKTCTGYAIAVRRIKRERTGNFWLDSFNFRREVTSTGWTFTATILFVDDQAVFAVYGGQPAMNERQVTRNPLGPLQAWGDLVRPR</sequence>
<reference evidence="1 2" key="1">
    <citation type="submission" date="2019-06" db="EMBL/GenBank/DDBJ databases">
        <title>Quisquiliibacterium sp. nov., isolated from a maize field.</title>
        <authorList>
            <person name="Lin S.-Y."/>
            <person name="Tsai C.-F."/>
            <person name="Young C.-C."/>
        </authorList>
    </citation>
    <scope>NUCLEOTIDE SEQUENCE [LARGE SCALE GENOMIC DNA]</scope>
    <source>
        <strain evidence="1 2">CC-CFT501</strain>
    </source>
</reference>
<dbReference type="Proteomes" id="UP000321548">
    <property type="component" value="Unassembled WGS sequence"/>
</dbReference>